<organism evidence="2 3">
    <name type="scientific">Platanthera zijinensis</name>
    <dbReference type="NCBI Taxonomy" id="2320716"/>
    <lineage>
        <taxon>Eukaryota</taxon>
        <taxon>Viridiplantae</taxon>
        <taxon>Streptophyta</taxon>
        <taxon>Embryophyta</taxon>
        <taxon>Tracheophyta</taxon>
        <taxon>Spermatophyta</taxon>
        <taxon>Magnoliopsida</taxon>
        <taxon>Liliopsida</taxon>
        <taxon>Asparagales</taxon>
        <taxon>Orchidaceae</taxon>
        <taxon>Orchidoideae</taxon>
        <taxon>Orchideae</taxon>
        <taxon>Orchidinae</taxon>
        <taxon>Platanthera</taxon>
    </lineage>
</organism>
<sequence>MYEDNKQFHSRRRRAQPTLSFLLGSAKNKEAKSFGTGQNPCGGAAAASFLFAGLRFLGAGGHTALGISRLSSAFGVTSLSSSAAFFSSALLVRTGASSGNSPSNRKNSTPITEEDKSSAPKFLEPEFEFKCENYPSPPRNFIINCNIKVSSGDGGGANYSWRELPTTAISIYTFIY</sequence>
<accession>A0AAP0AVW3</accession>
<keyword evidence="3" id="KW-1185">Reference proteome</keyword>
<feature type="compositionally biased region" description="Polar residues" evidence="1">
    <location>
        <begin position="95"/>
        <end position="111"/>
    </location>
</feature>
<feature type="region of interest" description="Disordered" evidence="1">
    <location>
        <begin position="94"/>
        <end position="119"/>
    </location>
</feature>
<proteinExistence type="predicted"/>
<dbReference type="Proteomes" id="UP001418222">
    <property type="component" value="Unassembled WGS sequence"/>
</dbReference>
<evidence type="ECO:0000256" key="1">
    <source>
        <dbReference type="SAM" id="MobiDB-lite"/>
    </source>
</evidence>
<protein>
    <submittedName>
        <fullName evidence="2">Uncharacterized protein</fullName>
    </submittedName>
</protein>
<dbReference type="EMBL" id="JBBWWQ010000020">
    <property type="protein sequence ID" value="KAK8916760.1"/>
    <property type="molecule type" value="Genomic_DNA"/>
</dbReference>
<evidence type="ECO:0000313" key="2">
    <source>
        <dbReference type="EMBL" id="KAK8916760.1"/>
    </source>
</evidence>
<comment type="caution">
    <text evidence="2">The sequence shown here is derived from an EMBL/GenBank/DDBJ whole genome shotgun (WGS) entry which is preliminary data.</text>
</comment>
<evidence type="ECO:0000313" key="3">
    <source>
        <dbReference type="Proteomes" id="UP001418222"/>
    </source>
</evidence>
<dbReference type="AlphaFoldDB" id="A0AAP0AVW3"/>
<reference evidence="2 3" key="1">
    <citation type="journal article" date="2022" name="Nat. Plants">
        <title>Genomes of leafy and leafless Platanthera orchids illuminate the evolution of mycoheterotrophy.</title>
        <authorList>
            <person name="Li M.H."/>
            <person name="Liu K.W."/>
            <person name="Li Z."/>
            <person name="Lu H.C."/>
            <person name="Ye Q.L."/>
            <person name="Zhang D."/>
            <person name="Wang J.Y."/>
            <person name="Li Y.F."/>
            <person name="Zhong Z.M."/>
            <person name="Liu X."/>
            <person name="Yu X."/>
            <person name="Liu D.K."/>
            <person name="Tu X.D."/>
            <person name="Liu B."/>
            <person name="Hao Y."/>
            <person name="Liao X.Y."/>
            <person name="Jiang Y.T."/>
            <person name="Sun W.H."/>
            <person name="Chen J."/>
            <person name="Chen Y.Q."/>
            <person name="Ai Y."/>
            <person name="Zhai J.W."/>
            <person name="Wu S.S."/>
            <person name="Zhou Z."/>
            <person name="Hsiao Y.Y."/>
            <person name="Wu W.L."/>
            <person name="Chen Y.Y."/>
            <person name="Lin Y.F."/>
            <person name="Hsu J.L."/>
            <person name="Li C.Y."/>
            <person name="Wang Z.W."/>
            <person name="Zhao X."/>
            <person name="Zhong W.Y."/>
            <person name="Ma X.K."/>
            <person name="Ma L."/>
            <person name="Huang J."/>
            <person name="Chen G.Z."/>
            <person name="Huang M.Z."/>
            <person name="Huang L."/>
            <person name="Peng D.H."/>
            <person name="Luo Y.B."/>
            <person name="Zou S.Q."/>
            <person name="Chen S.P."/>
            <person name="Lan S."/>
            <person name="Tsai W.C."/>
            <person name="Van de Peer Y."/>
            <person name="Liu Z.J."/>
        </authorList>
    </citation>
    <scope>NUCLEOTIDE SEQUENCE [LARGE SCALE GENOMIC DNA]</scope>
    <source>
        <strain evidence="2">Lor287</strain>
    </source>
</reference>
<gene>
    <name evidence="2" type="ORF">KSP39_PZI023155</name>
</gene>
<name>A0AAP0AVW3_9ASPA</name>